<dbReference type="GO" id="GO:0046983">
    <property type="term" value="F:protein dimerization activity"/>
    <property type="evidence" value="ECO:0007669"/>
    <property type="project" value="InterPro"/>
</dbReference>
<feature type="compositionally biased region" description="Low complexity" evidence="17">
    <location>
        <begin position="2507"/>
        <end position="2516"/>
    </location>
</feature>
<keyword evidence="11" id="KW-0325">Glycoprotein</keyword>
<dbReference type="InterPro" id="IPR001828">
    <property type="entry name" value="ANF_lig-bd_rcpt"/>
</dbReference>
<dbReference type="GO" id="GO:0035556">
    <property type="term" value="P:intracellular signal transduction"/>
    <property type="evidence" value="ECO:0007669"/>
    <property type="project" value="InterPro"/>
</dbReference>
<evidence type="ECO:0000256" key="5">
    <source>
        <dbReference type="ARBA" id="ARBA00022729"/>
    </source>
</evidence>
<evidence type="ECO:0000256" key="12">
    <source>
        <dbReference type="ARBA" id="ARBA00023239"/>
    </source>
</evidence>
<feature type="region of interest" description="Disordered" evidence="17">
    <location>
        <begin position="255"/>
        <end position="293"/>
    </location>
</feature>
<dbReference type="InterPro" id="IPR028082">
    <property type="entry name" value="Peripla_BP_I"/>
</dbReference>
<feature type="region of interest" description="Disordered" evidence="17">
    <location>
        <begin position="471"/>
        <end position="508"/>
    </location>
</feature>
<feature type="region of interest" description="Disordered" evidence="17">
    <location>
        <begin position="1885"/>
        <end position="1926"/>
    </location>
</feature>
<feature type="compositionally biased region" description="Basic residues" evidence="17">
    <location>
        <begin position="258"/>
        <end position="277"/>
    </location>
</feature>
<reference evidence="20 21" key="1">
    <citation type="journal article" date="2015" name="Nat. Commun.">
        <title>Outbred genome sequencing and CRISPR/Cas9 gene editing in butterflies.</title>
        <authorList>
            <person name="Li X."/>
            <person name="Fan D."/>
            <person name="Zhang W."/>
            <person name="Liu G."/>
            <person name="Zhang L."/>
            <person name="Zhao L."/>
            <person name="Fang X."/>
            <person name="Chen L."/>
            <person name="Dong Y."/>
            <person name="Chen Y."/>
            <person name="Ding Y."/>
            <person name="Zhao R."/>
            <person name="Feng M."/>
            <person name="Zhu Y."/>
            <person name="Feng Y."/>
            <person name="Jiang X."/>
            <person name="Zhu D."/>
            <person name="Xiang H."/>
            <person name="Feng X."/>
            <person name="Li S."/>
            <person name="Wang J."/>
            <person name="Zhang G."/>
            <person name="Kronforst M.R."/>
            <person name="Wang W."/>
        </authorList>
    </citation>
    <scope>NUCLEOTIDE SEQUENCE [LARGE SCALE GENOMIC DNA]</scope>
    <source>
        <strain evidence="20">Ya'a_city_454_Px</strain>
        <tissue evidence="20">Whole body</tissue>
    </source>
</reference>
<dbReference type="SUPFAM" id="SSF53822">
    <property type="entry name" value="Periplasmic binding protein-like I"/>
    <property type="match status" value="1"/>
</dbReference>
<dbReference type="GO" id="GO:0005525">
    <property type="term" value="F:GTP binding"/>
    <property type="evidence" value="ECO:0007669"/>
    <property type="project" value="UniProtKB-KW"/>
</dbReference>
<dbReference type="GO" id="GO:0004016">
    <property type="term" value="F:adenylate cyclase activity"/>
    <property type="evidence" value="ECO:0007669"/>
    <property type="project" value="TreeGrafter"/>
</dbReference>
<evidence type="ECO:0000256" key="8">
    <source>
        <dbReference type="ARBA" id="ARBA00023134"/>
    </source>
</evidence>
<dbReference type="Pfam" id="PF00211">
    <property type="entry name" value="Guanylate_cyc"/>
    <property type="match status" value="1"/>
</dbReference>
<dbReference type="SMART" id="SM00044">
    <property type="entry name" value="CYCc"/>
    <property type="match status" value="1"/>
</dbReference>
<evidence type="ECO:0000313" key="20">
    <source>
        <dbReference type="EMBL" id="KPJ01807.1"/>
    </source>
</evidence>
<dbReference type="InterPro" id="IPR029787">
    <property type="entry name" value="Nucleotide_cyclase"/>
</dbReference>
<evidence type="ECO:0000256" key="9">
    <source>
        <dbReference type="ARBA" id="ARBA00023136"/>
    </source>
</evidence>
<comment type="subcellular location">
    <subcellularLocation>
        <location evidence="2">Membrane</location>
        <topology evidence="2">Single-pass type I membrane protein</topology>
    </subcellularLocation>
</comment>
<dbReference type="InterPro" id="IPR050401">
    <property type="entry name" value="Cyclic_nucleotide_synthase"/>
</dbReference>
<dbReference type="PANTHER" id="PTHR11920:SF335">
    <property type="entry name" value="GUANYLATE CYCLASE"/>
    <property type="match status" value="1"/>
</dbReference>
<dbReference type="PROSITE" id="PS00452">
    <property type="entry name" value="GUANYLATE_CYCLASE_1"/>
    <property type="match status" value="1"/>
</dbReference>
<feature type="coiled-coil region" evidence="16">
    <location>
        <begin position="2242"/>
        <end position="2273"/>
    </location>
</feature>
<dbReference type="InterPro" id="IPR000719">
    <property type="entry name" value="Prot_kinase_dom"/>
</dbReference>
<dbReference type="InterPro" id="IPR001245">
    <property type="entry name" value="Ser-Thr/Tyr_kinase_cat_dom"/>
</dbReference>
<dbReference type="SMART" id="SM00220">
    <property type="entry name" value="S_TKc"/>
    <property type="match status" value="1"/>
</dbReference>
<dbReference type="Proteomes" id="UP000053268">
    <property type="component" value="Unassembled WGS sequence"/>
</dbReference>
<sequence length="2672" mass="298989">MENTTSKHRTPSQCREWERLRRNRFNDAISKLGEIVKEILKDKPQFEASSNVQYPKIEIVQKAILCLTTCVQEKTQLKAEILALQVKLEAEKNVKPDKKDACIQVSAVVCKKNKNGKFVKLVMLQKSKKKSLKDKPSVTRNEAVKQNNEVKPSTENKTPNKNMQTLPKLLPLTSTNNKKGIENTIVMLPSTPYISFPQRPLLFPAVPPTIVFLDSNLQPINKPATIPIINRNNADMTKTTMVNVLPISAYSRPMSATKTKKNNVKPKQNVKRKHIKKLDKQSNESGESITKDAKTTSNENINCTKEVKVTEEITKISNTNDCNKELNENNENNICVKNNSDSTVNDKAQDKNENVIKTPENSEPNTTCISTSNSDLITSASVVQKSTEVLNNETREINLEGSSKPEKICPQKELLLVEKDKVNKLPNILDTALCDNVVDGGNARLELAEEFLAASPTAAFLMSFPLVSGNRADSPAEEHQNIQTSPKENHQRRNEVPSQPPYFPKPHDVKGKITKTDQNISQKQTEQQKFISNANIPKEIEPKVSTLITNSSNDNPFLNLSMPSLAPTSCPLTDSTFSLDFDCTVSKANQPVSVASSNNFFYKSDALSSTKTSIYSTSNISSGHEFNSLGLYPCAMEKFTTKNKSDFSNMEENLMKIGPSRLTYDIDLGWSHKGFDFVTCTTTSTTFNKDNILTSAPSQYSTAYNPFNPEFHVPLVTNSSKKDMSCKAITSFPEAITSFYSQPTNLWSEDMTFYTSNNFSKNFTPKPQNFVSMDHNSTNAALKTSAVKQYETKLPPDTATNQLVKPLIEGPPISDKYTKKSPSKMHINWMTSEIRPMQNNCNPSQTNVKDNHKPLYPQNMPQKKQDHNEGNYFPINMQNFPSQVTQEEFQVWPTARPVGTTEISIEPPPINLPTLVGDLALGPHDKKKNDAINRVLPQPDLQNCNNFFSVTQLMNRSTDIMPPRYQGANMDTHKTNPSKQNIPNVSNDTHRKGLRLETHLAQPCHVFETKPVNYETMGHFTQNKQKNNKSDKSAKNTKTSYSAEALIRGGPCNQKTQDTISKFLLPPQKYNDFNVTQESGVAQVSHFPPLLEYPDNSYAGQQFSGTTLYNSTTNTISNSFYSNFMPGSSNLMTGNYASGHFQSEFIDYNQPAECNYTNYKYDDLKMKANTALLQDKSLPTQYKGSRRESTTKHKLECSKKESSKKCNSKRAKLTNEVEEWNDSGHMLWQSKAPTRRHPNISEDYSFPNYVGNQISASSQYQPELFNTHLMPSNMQSVGHNIDRSLATFPPTSRTNFNLSTIFPEITMWHWCWYILITSFDNSRGEIFTLGYLTGSQRRPGDFTYERPGRVISGAISMAVDEVNEKLLGPMGHSLEFIVAETYGQEEVSIKQVAALWASNVSAFIGPQETCVHEGRMAAAFNLPMVSYFCRDVASFTHKRDYATFARTRPSDIDISRAVVAALTHFQFMHICVVYLCAPNHDYTRLAKAIIKAAKDRQITVLSARAYNQPYFYENIKENVTRNPFIDVVRETYKTTRIYVSVGLYHDHIGLMLALDSFKLLDSGEYAAIGVDVDKYEAEEAIRYLSGPLRNEPSSRTLHAFRSYLAVAPSPSPSYPAFAREVNTRLQLPPFNFTNPLLKLGGGKVIRVEAAWLHDAVWVYARALATALSIGEDPRDGRALVQYIRNTTYRSVMGCRARNNHIYCPNGPARAVKYHNQTEDTHIRSCEGEVLSRFVFHVFSFPPYSCKERYWVHMDENGDAEGNYTLLSMDSDRPPGLYPLAVMHKNAPELRFMREMKWPGGRLPLSEPPCGFKGEKCVSHVGAWALGASGGTLALLALAALALYRGWRYEQELDSLLWKIDFRDLHLPDDEQTDNKLSRTDVFQQDSNAAVNNNSSNNMIGSCEKGGGGGGGGGSTGGARSSQVSLSSNPDLDFRYSAIFTEVAFYRGRLLAVKRVRRQHIDINREIKKELKIMRDLQHDNLNGFVGACIEPPNICSLSEYCTRGSLKDILENEDIKLDNMFIASLVGDIIRGMIFIHESPLQYHGALRPSNCLVDARWVVKLADFGLREFRRGELPPSEPGALRAHIEARWVVKLADFGLREFRRGELPPSEPGALRAHIEGLLYLSPELLRAAGWGRGGVGGARGSPQADAYAFGLLLYELHARRGPFGSDAPPAPSLLRRLAAQETPPFRPPLDALSGRFDCVRECCTECWAEEPSLRPDFKAIRARLRPLRKGMKPNIFDNMIAMMEKYANNLEALVDERTDQLQEEKKKTGENKRCWRRCCQEQLKRGRRVMPESYDSVTIYFSDIVGFTAMSAESTPLQVVDFLNDLYTCFDSILENFDVYKVETIGDAYMVVSGLPLRNGIAHAGEVASMALALLAATRAFRVRHRPDQRLLLRVGMHSGPVCAGVVGLKMPRYCLFGDTVNTASRFESTGAPLKIHCSAACKTLLDKLGGYILEERGIVSMKGKRDQMTYWLRGEEAGAAAERARRRSLRAHAAHAAHVAHAAHAGGDAPPADRRGQRSSLKTRNWKNQLGGLHRCCSLESPKKLRFASGNHLESHTDSVLHHRSDEYLMEVVGEGRPASQRSDLLEAPSLRQEYTSVSCPIIEHVESSPVVPLGEQPDNKLVTPLDKLGEHLSAPADTACDIRFVVNGCSYESDAAAIPLLADA</sequence>
<dbReference type="SUPFAM" id="SSF56112">
    <property type="entry name" value="Protein kinase-like (PK-like)"/>
    <property type="match status" value="1"/>
</dbReference>
<dbReference type="SUPFAM" id="SSF55073">
    <property type="entry name" value="Nucleotide cyclase"/>
    <property type="match status" value="1"/>
</dbReference>
<dbReference type="CDD" id="cd00083">
    <property type="entry name" value="bHLH_SF"/>
    <property type="match status" value="1"/>
</dbReference>
<feature type="domain" description="Protein kinase" evidence="18">
    <location>
        <begin position="1899"/>
        <end position="2234"/>
    </location>
</feature>
<dbReference type="InterPro" id="IPR011009">
    <property type="entry name" value="Kinase-like_dom_sf"/>
</dbReference>
<evidence type="ECO:0000256" key="1">
    <source>
        <dbReference type="ARBA" id="ARBA00001436"/>
    </source>
</evidence>
<dbReference type="Gene3D" id="1.10.510.10">
    <property type="entry name" value="Transferase(Phosphotransferase) domain 1"/>
    <property type="match status" value="2"/>
</dbReference>
<evidence type="ECO:0000256" key="4">
    <source>
        <dbReference type="ARBA" id="ARBA00022692"/>
    </source>
</evidence>
<dbReference type="PROSITE" id="PS50011">
    <property type="entry name" value="PROTEIN_KINASE_DOM"/>
    <property type="match status" value="1"/>
</dbReference>
<dbReference type="GO" id="GO:0005524">
    <property type="term" value="F:ATP binding"/>
    <property type="evidence" value="ECO:0007669"/>
    <property type="project" value="InterPro"/>
</dbReference>
<feature type="region of interest" description="Disordered" evidence="17">
    <location>
        <begin position="2507"/>
        <end position="2530"/>
    </location>
</feature>
<keyword evidence="9" id="KW-0472">Membrane</keyword>
<organism evidence="20 21">
    <name type="scientific">Papilio xuthus</name>
    <name type="common">Asian swallowtail butterfly</name>
    <dbReference type="NCBI Taxonomy" id="66420"/>
    <lineage>
        <taxon>Eukaryota</taxon>
        <taxon>Metazoa</taxon>
        <taxon>Ecdysozoa</taxon>
        <taxon>Arthropoda</taxon>
        <taxon>Hexapoda</taxon>
        <taxon>Insecta</taxon>
        <taxon>Pterygota</taxon>
        <taxon>Neoptera</taxon>
        <taxon>Endopterygota</taxon>
        <taxon>Lepidoptera</taxon>
        <taxon>Glossata</taxon>
        <taxon>Ditrysia</taxon>
        <taxon>Papilionoidea</taxon>
        <taxon>Papilionidae</taxon>
        <taxon>Papilioninae</taxon>
        <taxon>Papilio</taxon>
    </lineage>
</organism>
<name>A0A194Q8E4_PAPXU</name>
<evidence type="ECO:0000256" key="13">
    <source>
        <dbReference type="ARBA" id="ARBA00023293"/>
    </source>
</evidence>
<comment type="similarity">
    <text evidence="14">Belongs to the adenylyl cyclase class-4/guanylyl cyclase family.</text>
</comment>
<keyword evidence="21" id="KW-1185">Reference proteome</keyword>
<feature type="compositionally biased region" description="Low complexity" evidence="17">
    <location>
        <begin position="1886"/>
        <end position="1897"/>
    </location>
</feature>
<evidence type="ECO:0000256" key="3">
    <source>
        <dbReference type="ARBA" id="ARBA00012202"/>
    </source>
</evidence>
<dbReference type="InterPro" id="IPR036638">
    <property type="entry name" value="HLH_DNA-bd_sf"/>
</dbReference>
<dbReference type="PROSITE" id="PS50125">
    <property type="entry name" value="GUANYLATE_CYCLASE_2"/>
    <property type="match status" value="1"/>
</dbReference>
<dbReference type="Gene3D" id="4.10.280.10">
    <property type="entry name" value="Helix-loop-helix DNA-binding domain"/>
    <property type="match status" value="1"/>
</dbReference>
<accession>A0A194Q8E4</accession>
<evidence type="ECO:0000313" key="21">
    <source>
        <dbReference type="Proteomes" id="UP000053268"/>
    </source>
</evidence>
<dbReference type="GO" id="GO:0005886">
    <property type="term" value="C:plasma membrane"/>
    <property type="evidence" value="ECO:0007669"/>
    <property type="project" value="TreeGrafter"/>
</dbReference>
<dbReference type="Pfam" id="PF01094">
    <property type="entry name" value="ANF_receptor"/>
    <property type="match status" value="1"/>
</dbReference>
<dbReference type="STRING" id="66420.A0A194Q8E4"/>
<dbReference type="EMBL" id="KQ459302">
    <property type="protein sequence ID" value="KPJ01807.1"/>
    <property type="molecule type" value="Genomic_DNA"/>
</dbReference>
<comment type="catalytic activity">
    <reaction evidence="1 15">
        <text>GTP = 3',5'-cyclic GMP + diphosphate</text>
        <dbReference type="Rhea" id="RHEA:13665"/>
        <dbReference type="ChEBI" id="CHEBI:33019"/>
        <dbReference type="ChEBI" id="CHEBI:37565"/>
        <dbReference type="ChEBI" id="CHEBI:57746"/>
        <dbReference type="EC" id="4.6.1.2"/>
    </reaction>
</comment>
<feature type="compositionally biased region" description="Polar residues" evidence="17">
    <location>
        <begin position="144"/>
        <end position="165"/>
    </location>
</feature>
<evidence type="ECO:0000256" key="11">
    <source>
        <dbReference type="ARBA" id="ARBA00023180"/>
    </source>
</evidence>
<dbReference type="GO" id="GO:0001653">
    <property type="term" value="F:peptide receptor activity"/>
    <property type="evidence" value="ECO:0007669"/>
    <property type="project" value="TreeGrafter"/>
</dbReference>
<evidence type="ECO:0000256" key="6">
    <source>
        <dbReference type="ARBA" id="ARBA00022741"/>
    </source>
</evidence>
<dbReference type="EC" id="4.6.1.2" evidence="3 15"/>
<protein>
    <recommendedName>
        <fullName evidence="3 15">Guanylate cyclase</fullName>
        <ecNumber evidence="3 15">4.6.1.2</ecNumber>
    </recommendedName>
</protein>
<evidence type="ECO:0000256" key="17">
    <source>
        <dbReference type="SAM" id="MobiDB-lite"/>
    </source>
</evidence>
<keyword evidence="4" id="KW-0812">Transmembrane</keyword>
<dbReference type="Gene3D" id="3.40.50.2300">
    <property type="match status" value="2"/>
</dbReference>
<evidence type="ECO:0000256" key="10">
    <source>
        <dbReference type="ARBA" id="ARBA00023170"/>
    </source>
</evidence>
<evidence type="ECO:0000256" key="7">
    <source>
        <dbReference type="ARBA" id="ARBA00022989"/>
    </source>
</evidence>
<evidence type="ECO:0000259" key="19">
    <source>
        <dbReference type="PROSITE" id="PS50125"/>
    </source>
</evidence>
<proteinExistence type="inferred from homology"/>
<dbReference type="GO" id="GO:0007168">
    <property type="term" value="P:receptor guanylyl cyclase signaling pathway"/>
    <property type="evidence" value="ECO:0007669"/>
    <property type="project" value="TreeGrafter"/>
</dbReference>
<keyword evidence="12 14" id="KW-0456">Lyase</keyword>
<evidence type="ECO:0000256" key="16">
    <source>
        <dbReference type="SAM" id="Coils"/>
    </source>
</evidence>
<dbReference type="CDD" id="cd07302">
    <property type="entry name" value="CHD"/>
    <property type="match status" value="1"/>
</dbReference>
<feature type="region of interest" description="Disordered" evidence="17">
    <location>
        <begin position="130"/>
        <end position="165"/>
    </location>
</feature>
<evidence type="ECO:0000259" key="18">
    <source>
        <dbReference type="PROSITE" id="PS50011"/>
    </source>
</evidence>
<dbReference type="Pfam" id="PF07714">
    <property type="entry name" value="PK_Tyr_Ser-Thr"/>
    <property type="match status" value="1"/>
</dbReference>
<keyword evidence="5" id="KW-0732">Signal</keyword>
<gene>
    <name evidence="20" type="ORF">RR46_06103</name>
</gene>
<dbReference type="FunFam" id="3.30.70.1230:FF:000004">
    <property type="entry name" value="Guanylate cyclase"/>
    <property type="match status" value="1"/>
</dbReference>
<evidence type="ECO:0000256" key="2">
    <source>
        <dbReference type="ARBA" id="ARBA00004479"/>
    </source>
</evidence>
<feature type="domain" description="Guanylate cyclase" evidence="19">
    <location>
        <begin position="2304"/>
        <end position="2434"/>
    </location>
</feature>
<dbReference type="InterPro" id="IPR001054">
    <property type="entry name" value="A/G_cyclase"/>
</dbReference>
<keyword evidence="6" id="KW-0547">Nucleotide-binding</keyword>
<evidence type="ECO:0000256" key="15">
    <source>
        <dbReference type="RuleBase" id="RU003431"/>
    </source>
</evidence>
<dbReference type="PANTHER" id="PTHR11920">
    <property type="entry name" value="GUANYLYL CYCLASE"/>
    <property type="match status" value="1"/>
</dbReference>
<dbReference type="InterPro" id="IPR018297">
    <property type="entry name" value="A/G_cyclase_CS"/>
</dbReference>
<keyword evidence="13 15" id="KW-0141">cGMP biosynthesis</keyword>
<dbReference type="Gene3D" id="3.30.70.1230">
    <property type="entry name" value="Nucleotide cyclase"/>
    <property type="match status" value="1"/>
</dbReference>
<keyword evidence="8" id="KW-0342">GTP-binding</keyword>
<dbReference type="GO" id="GO:0004672">
    <property type="term" value="F:protein kinase activity"/>
    <property type="evidence" value="ECO:0007669"/>
    <property type="project" value="InterPro"/>
</dbReference>
<keyword evidence="10 20" id="KW-0675">Receptor</keyword>
<dbReference type="GO" id="GO:0004383">
    <property type="term" value="F:guanylate cyclase activity"/>
    <property type="evidence" value="ECO:0007669"/>
    <property type="project" value="UniProtKB-EC"/>
</dbReference>
<keyword evidence="16" id="KW-0175">Coiled coil</keyword>
<keyword evidence="7" id="KW-1133">Transmembrane helix</keyword>
<feature type="compositionally biased region" description="Gly residues" evidence="17">
    <location>
        <begin position="1903"/>
        <end position="1916"/>
    </location>
</feature>
<evidence type="ECO:0000256" key="14">
    <source>
        <dbReference type="RuleBase" id="RU000405"/>
    </source>
</evidence>